<reference evidence="12 13" key="2">
    <citation type="journal article" date="2007" name="Genome Biol.">
        <title>Assembly of the Candida albicans genome into sixteen supercontigs aligned on the eight chromosomes.</title>
        <authorList>
            <person name="van het Hoog M."/>
            <person name="Rast T.J."/>
            <person name="Martchenko M."/>
            <person name="Grindle S."/>
            <person name="Dignard D."/>
            <person name="Hogues H."/>
            <person name="Cuomo C."/>
            <person name="Berriman M."/>
            <person name="Scherer S."/>
            <person name="Magee B.B."/>
            <person name="Whiteway M."/>
            <person name="Chibana H."/>
            <person name="Nantel A."/>
            <person name="Magee P.T."/>
        </authorList>
    </citation>
    <scope>GENOME REANNOTATION</scope>
    <source>
        <strain evidence="13">SC5314 / ATCC MYA-2876</strain>
    </source>
</reference>
<dbReference type="Pfam" id="PF04140">
    <property type="entry name" value="ICMT"/>
    <property type="match status" value="1"/>
</dbReference>
<dbReference type="InterPro" id="IPR025770">
    <property type="entry name" value="PPMT_MeTrfase"/>
</dbReference>
<reference evidence="12 13" key="3">
    <citation type="journal article" date="2013" name="Genome Biol.">
        <title>Assembly of a phased diploid Candida albicans genome facilitates allele-specific measurements and provides a simple model for repeat and indel structure.</title>
        <authorList>
            <person name="Muzzey D."/>
            <person name="Schwartz K."/>
            <person name="Weissman J.S."/>
            <person name="Sherlock G."/>
        </authorList>
    </citation>
    <scope>NUCLEOTIDE SEQUENCE [LARGE SCALE GENOMIC DNA]</scope>
    <source>
        <strain evidence="13">SC5314 / ATCC MYA-2876</strain>
    </source>
</reference>
<dbReference type="EC" id="2.1.1.100" evidence="3 10"/>
<dbReference type="FunCoup" id="A0A1D8PPI7">
    <property type="interactions" value="503"/>
</dbReference>
<reference evidence="12 13" key="1">
    <citation type="journal article" date="2004" name="Proc. Natl. Acad. Sci. U.S.A.">
        <title>The diploid genome sequence of Candida albicans.</title>
        <authorList>
            <person name="Jones T."/>
            <person name="Federspiel N.A."/>
            <person name="Chibana H."/>
            <person name="Dungan J."/>
            <person name="Kalman S."/>
            <person name="Magee B.B."/>
            <person name="Newport G."/>
            <person name="Thorstenson Y.R."/>
            <person name="Agabian N."/>
            <person name="Magee P.T."/>
            <person name="Davis R.W."/>
            <person name="Scherer S."/>
        </authorList>
    </citation>
    <scope>NUCLEOTIDE SEQUENCE [LARGE SCALE GENOMIC DNA]</scope>
    <source>
        <strain evidence="13">SC5314 / ATCC MYA-2876</strain>
    </source>
</reference>
<evidence type="ECO:0000313" key="11">
    <source>
        <dbReference type="CGD" id="CAL0000199995"/>
    </source>
</evidence>
<dbReference type="VEuPathDB" id="FungiDB:C6_01120C_A"/>
<dbReference type="GO" id="GO:0007323">
    <property type="term" value="P:peptide pheromone maturation"/>
    <property type="evidence" value="ECO:0000318"/>
    <property type="project" value="GO_Central"/>
</dbReference>
<dbReference type="AlphaFoldDB" id="A0A1D8PPI7"/>
<evidence type="ECO:0000256" key="10">
    <source>
        <dbReference type="RuleBase" id="RU362022"/>
    </source>
</evidence>
<keyword evidence="8 10" id="KW-1133">Transmembrane helix</keyword>
<feature type="transmembrane region" description="Helical" evidence="10">
    <location>
        <begin position="205"/>
        <end position="230"/>
    </location>
</feature>
<evidence type="ECO:0000256" key="4">
    <source>
        <dbReference type="ARBA" id="ARBA00022603"/>
    </source>
</evidence>
<comment type="subcellular location">
    <subcellularLocation>
        <location evidence="10">Endoplasmic reticulum membrane</location>
        <topology evidence="10">Multi-pass membrane protein</topology>
    </subcellularLocation>
    <subcellularLocation>
        <location evidence="1">Membrane</location>
        <topology evidence="1">Multi-pass membrane protein</topology>
    </subcellularLocation>
</comment>
<feature type="transmembrane region" description="Helical" evidence="10">
    <location>
        <begin position="121"/>
        <end position="139"/>
    </location>
</feature>
<keyword evidence="5" id="KW-0808">Transferase</keyword>
<sequence length="265" mass="31136">MTSPIFSKHNLSRYNPYKVNLLKIALKSFILGGLFTINSYHLLITSNTFYWKINIFIIFLINFHSLEFINTVLFNNSEVDDDSFILEDKEMFIVNLLSIIEHIFHKWGYLNLGDFYTNSKIISGVGLSLVIMGQFIRSLSMYTAKSSFNHYIQKEKKATTSITGSSLEHIDNTSDNDDQDDDMDGHKLITTGIYSIFRHPSYFGFFIWFLGLQIFMNNLIILIIGGIILWKFFNERIQFEEIYLIKFFGIDYINYRNKTKTWMMI</sequence>
<evidence type="ECO:0000256" key="1">
    <source>
        <dbReference type="ARBA" id="ARBA00004141"/>
    </source>
</evidence>
<dbReference type="CGD" id="CAL0000199995">
    <property type="gene designation" value="orf19.7766"/>
</dbReference>
<proteinExistence type="inferred from homology"/>
<dbReference type="Gene3D" id="1.20.120.1630">
    <property type="match status" value="1"/>
</dbReference>
<dbReference type="RefSeq" id="XP_714325.2">
    <property type="nucleotide sequence ID" value="XM_709232.2"/>
</dbReference>
<evidence type="ECO:0000256" key="8">
    <source>
        <dbReference type="ARBA" id="ARBA00022989"/>
    </source>
</evidence>
<dbReference type="GO" id="GO:0005789">
    <property type="term" value="C:endoplasmic reticulum membrane"/>
    <property type="evidence" value="ECO:0007669"/>
    <property type="project" value="UniProtKB-SubCell"/>
</dbReference>
<evidence type="ECO:0000256" key="5">
    <source>
        <dbReference type="ARBA" id="ARBA00022679"/>
    </source>
</evidence>
<feature type="transmembrane region" description="Helical" evidence="10">
    <location>
        <begin position="49"/>
        <end position="70"/>
    </location>
</feature>
<dbReference type="GO" id="GO:0005783">
    <property type="term" value="C:endoplasmic reticulum"/>
    <property type="evidence" value="ECO:0000318"/>
    <property type="project" value="GO_Central"/>
</dbReference>
<feature type="transmembrane region" description="Helical" evidence="10">
    <location>
        <begin position="21"/>
        <end position="43"/>
    </location>
</feature>
<dbReference type="KEGG" id="cal:CAALFM_C601120CA"/>
<name>A0A1D8PPI7_CANAL</name>
<evidence type="ECO:0000256" key="6">
    <source>
        <dbReference type="ARBA" id="ARBA00022691"/>
    </source>
</evidence>
<gene>
    <name evidence="12" type="ordered locus">CAALFM_C601120CA</name>
    <name evidence="11" type="ordered locus">orf19.7766</name>
</gene>
<protein>
    <recommendedName>
        <fullName evidence="3 10">Protein-S-isoprenylcysteine O-methyltransferase</fullName>
        <ecNumber evidence="3 10">2.1.1.100</ecNumber>
    </recommendedName>
</protein>
<keyword evidence="6 10" id="KW-0949">S-adenosyl-L-methionine</keyword>
<dbReference type="Proteomes" id="UP000000559">
    <property type="component" value="Chromosome 6"/>
</dbReference>
<dbReference type="STRING" id="237561.A0A1D8PPI7"/>
<dbReference type="GeneID" id="3644054"/>
<keyword evidence="7 10" id="KW-0812">Transmembrane</keyword>
<keyword evidence="13" id="KW-1185">Reference proteome</keyword>
<evidence type="ECO:0000256" key="3">
    <source>
        <dbReference type="ARBA" id="ARBA00012151"/>
    </source>
</evidence>
<keyword evidence="10" id="KW-0256">Endoplasmic reticulum</keyword>
<comment type="catalytic activity">
    <reaction evidence="10">
        <text>[protein]-C-terminal S-[(2E,6E)-farnesyl]-L-cysteine + S-adenosyl-L-methionine = [protein]-C-terminal S-[(2E,6E)-farnesyl]-L-cysteine methyl ester + S-adenosyl-L-homocysteine</text>
        <dbReference type="Rhea" id="RHEA:21672"/>
        <dbReference type="Rhea" id="RHEA-COMP:12125"/>
        <dbReference type="Rhea" id="RHEA-COMP:12126"/>
        <dbReference type="ChEBI" id="CHEBI:57856"/>
        <dbReference type="ChEBI" id="CHEBI:59789"/>
        <dbReference type="ChEBI" id="CHEBI:90510"/>
        <dbReference type="ChEBI" id="CHEBI:90511"/>
        <dbReference type="EC" id="2.1.1.100"/>
    </reaction>
</comment>
<organism evidence="12 13">
    <name type="scientific">Candida albicans (strain SC5314 / ATCC MYA-2876)</name>
    <name type="common">Yeast</name>
    <dbReference type="NCBI Taxonomy" id="237561"/>
    <lineage>
        <taxon>Eukaryota</taxon>
        <taxon>Fungi</taxon>
        <taxon>Dikarya</taxon>
        <taxon>Ascomycota</taxon>
        <taxon>Saccharomycotina</taxon>
        <taxon>Pichiomycetes</taxon>
        <taxon>Debaryomycetaceae</taxon>
        <taxon>Candida/Lodderomyces clade</taxon>
        <taxon>Candida</taxon>
    </lineage>
</organism>
<dbReference type="EMBL" id="CP017628">
    <property type="protein sequence ID" value="AOW30058.1"/>
    <property type="molecule type" value="Genomic_DNA"/>
</dbReference>
<dbReference type="OrthoDB" id="422086at2759"/>
<dbReference type="PANTHER" id="PTHR12714">
    <property type="entry name" value="PROTEIN-S ISOPRENYLCYSTEINE O-METHYLTRANSFERASE"/>
    <property type="match status" value="1"/>
</dbReference>
<accession>A0A1D8PPI7</accession>
<evidence type="ECO:0000256" key="9">
    <source>
        <dbReference type="ARBA" id="ARBA00023136"/>
    </source>
</evidence>
<keyword evidence="4 10" id="KW-0489">Methyltransferase</keyword>
<dbReference type="InParanoid" id="A0A1D8PPI7"/>
<comment type="similarity">
    <text evidence="2 10">Belongs to the class VI-like SAM-binding methyltransferase superfamily. Isoprenylcysteine carboxyl methyltransferase family.</text>
</comment>
<dbReference type="SMR" id="A0A1D8PPI7"/>
<keyword evidence="9 10" id="KW-0472">Membrane</keyword>
<dbReference type="PANTHER" id="PTHR12714:SF9">
    <property type="entry name" value="PROTEIN-S-ISOPRENYLCYSTEINE O-METHYLTRANSFERASE"/>
    <property type="match status" value="1"/>
</dbReference>
<dbReference type="GO" id="GO:0004671">
    <property type="term" value="F:protein C-terminal S-isoprenylcysteine carboxyl O-methyltransferase activity"/>
    <property type="evidence" value="ECO:0000318"/>
    <property type="project" value="GO_Central"/>
</dbReference>
<dbReference type="GO" id="GO:0032259">
    <property type="term" value="P:methylation"/>
    <property type="evidence" value="ECO:0007669"/>
    <property type="project" value="UniProtKB-KW"/>
</dbReference>
<evidence type="ECO:0000256" key="7">
    <source>
        <dbReference type="ARBA" id="ARBA00022692"/>
    </source>
</evidence>
<evidence type="ECO:0000256" key="2">
    <source>
        <dbReference type="ARBA" id="ARBA00009140"/>
    </source>
</evidence>
<dbReference type="PROSITE" id="PS51564">
    <property type="entry name" value="SAM_ICMT"/>
    <property type="match status" value="1"/>
</dbReference>
<dbReference type="InterPro" id="IPR007269">
    <property type="entry name" value="ICMT_MeTrfase"/>
</dbReference>
<evidence type="ECO:0000313" key="13">
    <source>
        <dbReference type="Proteomes" id="UP000000559"/>
    </source>
</evidence>
<evidence type="ECO:0000313" key="12">
    <source>
        <dbReference type="EMBL" id="AOW30058.1"/>
    </source>
</evidence>